<evidence type="ECO:0000256" key="11">
    <source>
        <dbReference type="PIRSR" id="PIRSR006268-2"/>
    </source>
</evidence>
<reference evidence="12 13" key="1">
    <citation type="journal article" date="2016" name="Nat. Commun.">
        <title>Thousands of microbial genomes shed light on interconnected biogeochemical processes in an aquifer system.</title>
        <authorList>
            <person name="Anantharaman K."/>
            <person name="Brown C.T."/>
            <person name="Hug L.A."/>
            <person name="Sharon I."/>
            <person name="Castelle C.J."/>
            <person name="Probst A.J."/>
            <person name="Thomas B.C."/>
            <person name="Singh A."/>
            <person name="Wilkins M.J."/>
            <person name="Karaoz U."/>
            <person name="Brodie E.L."/>
            <person name="Williams K.H."/>
            <person name="Hubbard S.S."/>
            <person name="Banfield J.F."/>
        </authorList>
    </citation>
    <scope>NUCLEOTIDE SEQUENCE [LARGE SCALE GENOMIC DNA]</scope>
</reference>
<keyword evidence="3 10" id="KW-0285">Flavoprotein</keyword>
<evidence type="ECO:0000256" key="1">
    <source>
        <dbReference type="ARBA" id="ARBA00011955"/>
    </source>
</evidence>
<name>A0A1F2WEY1_9ACTN</name>
<evidence type="ECO:0000256" key="10">
    <source>
        <dbReference type="PIRNR" id="PIRNR006268"/>
    </source>
</evidence>
<protein>
    <recommendedName>
        <fullName evidence="2 10">FAD:protein FMN transferase</fullName>
        <ecNumber evidence="1 10">2.7.1.180</ecNumber>
    </recommendedName>
    <alternativeName>
        <fullName evidence="8 10">Flavin transferase</fullName>
    </alternativeName>
</protein>
<dbReference type="SUPFAM" id="SSF143631">
    <property type="entry name" value="ApbE-like"/>
    <property type="match status" value="1"/>
</dbReference>
<comment type="caution">
    <text evidence="12">The sequence shown here is derived from an EMBL/GenBank/DDBJ whole genome shotgun (WGS) entry which is preliminary data.</text>
</comment>
<feature type="binding site" evidence="11">
    <location>
        <position position="299"/>
    </location>
    <ligand>
        <name>Mg(2+)</name>
        <dbReference type="ChEBI" id="CHEBI:18420"/>
    </ligand>
</feature>
<dbReference type="InterPro" id="IPR024932">
    <property type="entry name" value="ApbE"/>
</dbReference>
<keyword evidence="6 10" id="KW-0274">FAD</keyword>
<feature type="binding site" evidence="11">
    <location>
        <position position="180"/>
    </location>
    <ligand>
        <name>Mg(2+)</name>
        <dbReference type="ChEBI" id="CHEBI:18420"/>
    </ligand>
</feature>
<dbReference type="Pfam" id="PF02424">
    <property type="entry name" value="ApbE"/>
    <property type="match status" value="1"/>
</dbReference>
<evidence type="ECO:0000256" key="3">
    <source>
        <dbReference type="ARBA" id="ARBA00022630"/>
    </source>
</evidence>
<organism evidence="12 13">
    <name type="scientific">Candidatus Solincola sediminis</name>
    <dbReference type="NCBI Taxonomy" id="1797199"/>
    <lineage>
        <taxon>Bacteria</taxon>
        <taxon>Bacillati</taxon>
        <taxon>Actinomycetota</taxon>
        <taxon>Candidatus Geothermincolia</taxon>
        <taxon>Candidatus Geothermincolales</taxon>
        <taxon>Candidatus Geothermincolaceae</taxon>
        <taxon>Candidatus Solincola</taxon>
    </lineage>
</organism>
<dbReference type="STRING" id="1797197.A2Y75_09780"/>
<proteinExistence type="inferred from homology"/>
<comment type="similarity">
    <text evidence="10">Belongs to the ApbE family.</text>
</comment>
<dbReference type="PANTHER" id="PTHR30040">
    <property type="entry name" value="THIAMINE BIOSYNTHESIS LIPOPROTEIN APBE"/>
    <property type="match status" value="1"/>
</dbReference>
<evidence type="ECO:0000256" key="7">
    <source>
        <dbReference type="ARBA" id="ARBA00022842"/>
    </source>
</evidence>
<dbReference type="Gene3D" id="3.10.520.10">
    <property type="entry name" value="ApbE-like domains"/>
    <property type="match status" value="1"/>
</dbReference>
<dbReference type="AlphaFoldDB" id="A0A1F2WEY1"/>
<accession>A0A1F2WEY1</accession>
<keyword evidence="5 10" id="KW-0479">Metal-binding</keyword>
<evidence type="ECO:0000256" key="6">
    <source>
        <dbReference type="ARBA" id="ARBA00022827"/>
    </source>
</evidence>
<keyword evidence="4 10" id="KW-0808">Transferase</keyword>
<evidence type="ECO:0000256" key="8">
    <source>
        <dbReference type="ARBA" id="ARBA00031306"/>
    </source>
</evidence>
<evidence type="ECO:0000256" key="4">
    <source>
        <dbReference type="ARBA" id="ARBA00022679"/>
    </source>
</evidence>
<dbReference type="PIRSF" id="PIRSF006268">
    <property type="entry name" value="ApbE"/>
    <property type="match status" value="1"/>
</dbReference>
<feature type="binding site" evidence="11">
    <location>
        <position position="295"/>
    </location>
    <ligand>
        <name>Mg(2+)</name>
        <dbReference type="ChEBI" id="CHEBI:18420"/>
    </ligand>
</feature>
<evidence type="ECO:0000313" key="13">
    <source>
        <dbReference type="Proteomes" id="UP000177876"/>
    </source>
</evidence>
<keyword evidence="7 10" id="KW-0460">Magnesium</keyword>
<evidence type="ECO:0000256" key="9">
    <source>
        <dbReference type="ARBA" id="ARBA00048540"/>
    </source>
</evidence>
<sequence>MIVIGITAVIIAGAFLMTRWINPGYSHDPFSHEEWGVLDDHVVITAYGKKQSQVEAAVGEAFNSIHHIDDVANRYRQDSEISALNATAALSPVAVSDDLWEMISAGMEAYRESNGLFDITVAPLADLWDVIGRSERHDAPPSDAEIKQAMAKVGGDKLVLGETEHTVFFSQPGMAIELGGLAKGYALDLAADALRSGGVGTAVIDMISTSMVIGAKPGEAGPDWQIGIANPRGGDYLGTLSVAGDSYVSTSGDNERFFEYEGVRYHHILDPRTGHPALGIMANTIMGAENGTWSDIMSTTAFIMGYPDGLNWIQGARGANGIMVDSGGRVHTTPGMAPLIETLQPQI</sequence>
<dbReference type="GO" id="GO:0046872">
    <property type="term" value="F:metal ion binding"/>
    <property type="evidence" value="ECO:0007669"/>
    <property type="project" value="UniProtKB-UniRule"/>
</dbReference>
<comment type="cofactor">
    <cofactor evidence="11">
        <name>Mg(2+)</name>
        <dbReference type="ChEBI" id="CHEBI:18420"/>
    </cofactor>
    <cofactor evidence="11">
        <name>Mn(2+)</name>
        <dbReference type="ChEBI" id="CHEBI:29035"/>
    </cofactor>
    <text evidence="11">Magnesium. Can also use manganese.</text>
</comment>
<dbReference type="InterPro" id="IPR003374">
    <property type="entry name" value="ApbE-like_sf"/>
</dbReference>
<dbReference type="EC" id="2.7.1.180" evidence="1 10"/>
<gene>
    <name evidence="12" type="ORF">A2Y75_09780</name>
</gene>
<evidence type="ECO:0000313" key="12">
    <source>
        <dbReference type="EMBL" id="OFW55400.1"/>
    </source>
</evidence>
<dbReference type="EMBL" id="MELK01000054">
    <property type="protein sequence ID" value="OFW55400.1"/>
    <property type="molecule type" value="Genomic_DNA"/>
</dbReference>
<dbReference type="GO" id="GO:0016740">
    <property type="term" value="F:transferase activity"/>
    <property type="evidence" value="ECO:0007669"/>
    <property type="project" value="UniProtKB-UniRule"/>
</dbReference>
<evidence type="ECO:0000256" key="5">
    <source>
        <dbReference type="ARBA" id="ARBA00022723"/>
    </source>
</evidence>
<dbReference type="PANTHER" id="PTHR30040:SF2">
    <property type="entry name" value="FAD:PROTEIN FMN TRANSFERASE"/>
    <property type="match status" value="1"/>
</dbReference>
<evidence type="ECO:0000256" key="2">
    <source>
        <dbReference type="ARBA" id="ARBA00016337"/>
    </source>
</evidence>
<dbReference type="Proteomes" id="UP000177876">
    <property type="component" value="Unassembled WGS sequence"/>
</dbReference>
<comment type="catalytic activity">
    <reaction evidence="9 10">
        <text>L-threonyl-[protein] + FAD = FMN-L-threonyl-[protein] + AMP + H(+)</text>
        <dbReference type="Rhea" id="RHEA:36847"/>
        <dbReference type="Rhea" id="RHEA-COMP:11060"/>
        <dbReference type="Rhea" id="RHEA-COMP:11061"/>
        <dbReference type="ChEBI" id="CHEBI:15378"/>
        <dbReference type="ChEBI" id="CHEBI:30013"/>
        <dbReference type="ChEBI" id="CHEBI:57692"/>
        <dbReference type="ChEBI" id="CHEBI:74257"/>
        <dbReference type="ChEBI" id="CHEBI:456215"/>
        <dbReference type="EC" id="2.7.1.180"/>
    </reaction>
</comment>